<organism evidence="3 5">
    <name type="scientific">Bursaphelenchus xylophilus</name>
    <name type="common">Pinewood nematode worm</name>
    <name type="synonym">Aphelenchoides xylophilus</name>
    <dbReference type="NCBI Taxonomy" id="6326"/>
    <lineage>
        <taxon>Eukaryota</taxon>
        <taxon>Metazoa</taxon>
        <taxon>Ecdysozoa</taxon>
        <taxon>Nematoda</taxon>
        <taxon>Chromadorea</taxon>
        <taxon>Rhabditida</taxon>
        <taxon>Tylenchina</taxon>
        <taxon>Tylenchomorpha</taxon>
        <taxon>Aphelenchoidea</taxon>
        <taxon>Aphelenchoididae</taxon>
        <taxon>Bursaphelenchus</taxon>
    </lineage>
</organism>
<evidence type="ECO:0000313" key="2">
    <source>
        <dbReference type="EMBL" id="CAD5232897.1"/>
    </source>
</evidence>
<dbReference type="AlphaFoldDB" id="A0A1I7SFW3"/>
<dbReference type="WBParaSite" id="BXY_1192600.1">
    <property type="protein sequence ID" value="BXY_1192600.1"/>
    <property type="gene ID" value="BXY_1192600"/>
</dbReference>
<protein>
    <submittedName>
        <fullName evidence="2">(pine wood nematode) hypothetical protein</fullName>
    </submittedName>
</protein>
<evidence type="ECO:0000313" key="4">
    <source>
        <dbReference type="Proteomes" id="UP000659654"/>
    </source>
</evidence>
<dbReference type="Proteomes" id="UP000659654">
    <property type="component" value="Unassembled WGS sequence"/>
</dbReference>
<keyword evidence="1" id="KW-0472">Membrane</keyword>
<evidence type="ECO:0000256" key="1">
    <source>
        <dbReference type="SAM" id="Phobius"/>
    </source>
</evidence>
<evidence type="ECO:0000313" key="5">
    <source>
        <dbReference type="WBParaSite" id="BXY_1192600.1"/>
    </source>
</evidence>
<keyword evidence="1" id="KW-1133">Transmembrane helix</keyword>
<reference evidence="2" key="2">
    <citation type="submission" date="2020-09" db="EMBL/GenBank/DDBJ databases">
        <authorList>
            <person name="Kikuchi T."/>
        </authorList>
    </citation>
    <scope>NUCLEOTIDE SEQUENCE</scope>
    <source>
        <strain evidence="2">Ka4C1</strain>
    </source>
</reference>
<dbReference type="Pfam" id="PF07062">
    <property type="entry name" value="Clc-like"/>
    <property type="match status" value="1"/>
</dbReference>
<feature type="transmembrane region" description="Helical" evidence="1">
    <location>
        <begin position="118"/>
        <end position="139"/>
    </location>
</feature>
<keyword evidence="1" id="KW-0812">Transmembrane</keyword>
<reference evidence="5" key="1">
    <citation type="submission" date="2016-11" db="UniProtKB">
        <authorList>
            <consortium name="WormBaseParasite"/>
        </authorList>
    </citation>
    <scope>IDENTIFICATION</scope>
</reference>
<dbReference type="InterPro" id="IPR010761">
    <property type="entry name" value="Clc_prot-like"/>
</dbReference>
<name>A0A1I7SFW3_BURXY</name>
<dbReference type="GO" id="GO:0016020">
    <property type="term" value="C:membrane"/>
    <property type="evidence" value="ECO:0007669"/>
    <property type="project" value="InterPro"/>
</dbReference>
<keyword evidence="4" id="KW-1185">Reference proteome</keyword>
<dbReference type="EMBL" id="CAJFCV020000005">
    <property type="protein sequence ID" value="CAG9126023.1"/>
    <property type="molecule type" value="Genomic_DNA"/>
</dbReference>
<dbReference type="EMBL" id="CAJFDI010000005">
    <property type="protein sequence ID" value="CAD5232897.1"/>
    <property type="molecule type" value="Genomic_DNA"/>
</dbReference>
<feature type="transmembrane region" description="Helical" evidence="1">
    <location>
        <begin position="12"/>
        <end position="34"/>
    </location>
</feature>
<dbReference type="Gene3D" id="1.20.140.150">
    <property type="match status" value="1"/>
</dbReference>
<feature type="transmembrane region" description="Helical" evidence="1">
    <location>
        <begin position="151"/>
        <end position="175"/>
    </location>
</feature>
<dbReference type="eggNOG" id="ENOG502SMWF">
    <property type="taxonomic scope" value="Eukaryota"/>
</dbReference>
<dbReference type="PANTHER" id="PTHR35574:SF1">
    <property type="entry name" value="CLC-LIKE PROTEIN"/>
    <property type="match status" value="1"/>
</dbReference>
<dbReference type="Proteomes" id="UP000582659">
    <property type="component" value="Unassembled WGS sequence"/>
</dbReference>
<gene>
    <name evidence="2" type="ORF">BXYJ_LOCUS12988</name>
</gene>
<dbReference type="PANTHER" id="PTHR35574">
    <property type="entry name" value="PUTATIVE-RELATED"/>
    <property type="match status" value="1"/>
</dbReference>
<dbReference type="Proteomes" id="UP000095284">
    <property type="component" value="Unplaced"/>
</dbReference>
<accession>A0A1I7SFW3</accession>
<sequence>MSASNAARFTRVIAVVISLFLLVTGLILNAIGALSPSWQVVDIREFQAEHHHGLWLDCTRADRAFMSPNRLVDKSPLHCTYKFDQNAAQVLDESQRDADAHSSAAEAEHHHFYGWHKAVLLFIVLSFGAGCMAVMVGFCSPCAPAYALIYAFLNFTTWFGGACAVAIFFFAAHRVDARFVQGLVATYEQSIGSAFYFYTIGVILHFFVFILSVITAYQAVRRGDGDDELPIRELAPLYRHQMYGKTAV</sequence>
<proteinExistence type="predicted"/>
<feature type="transmembrane region" description="Helical" evidence="1">
    <location>
        <begin position="195"/>
        <end position="217"/>
    </location>
</feature>
<dbReference type="OrthoDB" id="5823275at2759"/>
<evidence type="ECO:0000313" key="3">
    <source>
        <dbReference type="Proteomes" id="UP000095284"/>
    </source>
</evidence>